<accession>A0A7G1HW99</accession>
<proteinExistence type="predicted"/>
<evidence type="ECO:0000256" key="1">
    <source>
        <dbReference type="SAM" id="Phobius"/>
    </source>
</evidence>
<name>A0A7G1HW99_9BACT</name>
<organism evidence="2 3">
    <name type="scientific">Coprobacter secundus subsp. similis</name>
    <dbReference type="NCBI Taxonomy" id="2751153"/>
    <lineage>
        <taxon>Bacteria</taxon>
        <taxon>Pseudomonadati</taxon>
        <taxon>Bacteroidota</taxon>
        <taxon>Bacteroidia</taxon>
        <taxon>Bacteroidales</taxon>
        <taxon>Barnesiellaceae</taxon>
        <taxon>Coprobacter</taxon>
    </lineage>
</organism>
<feature type="transmembrane region" description="Helical" evidence="1">
    <location>
        <begin position="6"/>
        <end position="30"/>
    </location>
</feature>
<dbReference type="KEGG" id="copr:Cop2CBH44_23220"/>
<evidence type="ECO:0000313" key="3">
    <source>
        <dbReference type="Proteomes" id="UP000594042"/>
    </source>
</evidence>
<dbReference type="EMBL" id="AP023322">
    <property type="protein sequence ID" value="BCI63969.1"/>
    <property type="molecule type" value="Genomic_DNA"/>
</dbReference>
<dbReference type="Proteomes" id="UP000594042">
    <property type="component" value="Chromosome"/>
</dbReference>
<dbReference type="AlphaFoldDB" id="A0A7G1HW99"/>
<keyword evidence="1" id="KW-1133">Transmembrane helix</keyword>
<evidence type="ECO:0000313" key="2">
    <source>
        <dbReference type="EMBL" id="BCI63969.1"/>
    </source>
</evidence>
<keyword evidence="3" id="KW-1185">Reference proteome</keyword>
<sequence>MPEQNSAQALLFLGFISSYLCIAVTITTLFHSFCS</sequence>
<reference evidence="3" key="1">
    <citation type="submission" date="2020-07" db="EMBL/GenBank/DDBJ databases">
        <title>Complete genome sequencing of Coprobacter sp. strain 2CBH44.</title>
        <authorList>
            <person name="Sakamoto M."/>
            <person name="Murakami T."/>
            <person name="Mori H."/>
        </authorList>
    </citation>
    <scope>NUCLEOTIDE SEQUENCE [LARGE SCALE GENOMIC DNA]</scope>
    <source>
        <strain evidence="3">2CBH44</strain>
    </source>
</reference>
<keyword evidence="1" id="KW-0472">Membrane</keyword>
<keyword evidence="1" id="KW-0812">Transmembrane</keyword>
<gene>
    <name evidence="2" type="ORF">Cop2CBH44_23220</name>
</gene>
<protein>
    <submittedName>
        <fullName evidence="2">Uncharacterized protein</fullName>
    </submittedName>
</protein>